<sequence>SRVAQLCPAAELARAMPYATQPRLTITGRESDCIKFNIENTDLSVANALRRVFISEVPTLAIDWVKIEANSSSMTTHRPDPTDLRRCHRQDAVLRDCHCEEFCPECSVEFTLNVRCADDEILNVTTEHLESAEPKVRPVSSRRADQEDDEAEKSSACAPTPRRASARSTRSGTRPAAWPSNTTPDNALRHTTLHEPAAWPKSEHSQLPEGQYEAEFDRFGKPSQFFFTVESCGSLQPQNIVMSGLAALKKKLSDLQTAFTHEISAAERMPMHIQRRSLQMAQAAGAESTRPQSGSDSEQDSTSTSHCAIETLPEVLLTRILSELDQASRGRCAQLSRRLHRLATQPQLWRKIRIGFGTSSNVELTVSFTSFLRDVVREIDGYSMTDPQKLPQVLAASVNLTSLRLFRVNGDSALIAVGRSCHSLQELSVSHCDNALSDDALSSLLTGCPRLSLMDILGKWFYRTMIPLYSLADSQNRQLLNQLVARLANLSFDFYGDDLEDNCGNLLHFIPKCPKLVSLKFYVFDFSGEFV</sequence>
<dbReference type="Pfam" id="PF01193">
    <property type="entry name" value="RNA_pol_L"/>
    <property type="match status" value="1"/>
</dbReference>
<dbReference type="SMART" id="SM00662">
    <property type="entry name" value="RPOLD"/>
    <property type="match status" value="1"/>
</dbReference>
<dbReference type="Gene3D" id="1.20.1280.50">
    <property type="match status" value="1"/>
</dbReference>
<dbReference type="InterPro" id="IPR036603">
    <property type="entry name" value="RBP11-like"/>
</dbReference>
<feature type="region of interest" description="Disordered" evidence="3">
    <location>
        <begin position="128"/>
        <end position="188"/>
    </location>
</feature>
<evidence type="ECO:0000256" key="2">
    <source>
        <dbReference type="ARBA" id="ARBA00023163"/>
    </source>
</evidence>
<dbReference type="SUPFAM" id="SSF55257">
    <property type="entry name" value="RBP11-like subunits of RNA polymerase"/>
    <property type="match status" value="1"/>
</dbReference>
<protein>
    <submittedName>
        <fullName evidence="6">F-box domain-containing protein</fullName>
    </submittedName>
</protein>
<feature type="compositionally biased region" description="Low complexity" evidence="3">
    <location>
        <begin position="154"/>
        <end position="177"/>
    </location>
</feature>
<dbReference type="PROSITE" id="PS50181">
    <property type="entry name" value="FBOX"/>
    <property type="match status" value="1"/>
</dbReference>
<name>A0A1I8F616_9PLAT</name>
<dbReference type="InterPro" id="IPR050518">
    <property type="entry name" value="Rpo3/RPB3_RNA_Pol_subunit"/>
</dbReference>
<keyword evidence="1" id="KW-0240">DNA-directed RNA polymerase</keyword>
<accession>A0A1I8F616</accession>
<dbReference type="Gene3D" id="3.30.1360.10">
    <property type="entry name" value="RNA polymerase, RBP11-like subunit"/>
    <property type="match status" value="1"/>
</dbReference>
<dbReference type="InterPro" id="IPR036047">
    <property type="entry name" value="F-box-like_dom_sf"/>
</dbReference>
<dbReference type="InterPro" id="IPR032675">
    <property type="entry name" value="LRR_dom_sf"/>
</dbReference>
<dbReference type="GO" id="GO:0046983">
    <property type="term" value="F:protein dimerization activity"/>
    <property type="evidence" value="ECO:0007669"/>
    <property type="project" value="InterPro"/>
</dbReference>
<dbReference type="Pfam" id="PF12937">
    <property type="entry name" value="F-box-like"/>
    <property type="match status" value="1"/>
</dbReference>
<dbReference type="InterPro" id="IPR011263">
    <property type="entry name" value="DNA-dir_RNA_pol_RpoA/D/Rpb3"/>
</dbReference>
<evidence type="ECO:0000256" key="3">
    <source>
        <dbReference type="SAM" id="MobiDB-lite"/>
    </source>
</evidence>
<dbReference type="GO" id="GO:0006366">
    <property type="term" value="P:transcription by RNA polymerase II"/>
    <property type="evidence" value="ECO:0007669"/>
    <property type="project" value="TreeGrafter"/>
</dbReference>
<feature type="region of interest" description="Disordered" evidence="3">
    <location>
        <begin position="276"/>
        <end position="305"/>
    </location>
</feature>
<dbReference type="GO" id="GO:0003899">
    <property type="term" value="F:DNA-directed RNA polymerase activity"/>
    <property type="evidence" value="ECO:0007669"/>
    <property type="project" value="InterPro"/>
</dbReference>
<evidence type="ECO:0000259" key="4">
    <source>
        <dbReference type="PROSITE" id="PS50181"/>
    </source>
</evidence>
<dbReference type="Proteomes" id="UP000095280">
    <property type="component" value="Unplaced"/>
</dbReference>
<organism evidence="5 6">
    <name type="scientific">Macrostomum lignano</name>
    <dbReference type="NCBI Taxonomy" id="282301"/>
    <lineage>
        <taxon>Eukaryota</taxon>
        <taxon>Metazoa</taxon>
        <taxon>Spiralia</taxon>
        <taxon>Lophotrochozoa</taxon>
        <taxon>Platyhelminthes</taxon>
        <taxon>Rhabditophora</taxon>
        <taxon>Macrostomorpha</taxon>
        <taxon>Macrostomida</taxon>
        <taxon>Macrostomidae</taxon>
        <taxon>Macrostomum</taxon>
    </lineage>
</organism>
<dbReference type="PANTHER" id="PTHR11800:SF2">
    <property type="entry name" value="DNA-DIRECTED RNA POLYMERASE II SUBUNIT RPB3"/>
    <property type="match status" value="1"/>
</dbReference>
<dbReference type="PANTHER" id="PTHR11800">
    <property type="entry name" value="DNA-DIRECTED RNA POLYMERASE"/>
    <property type="match status" value="1"/>
</dbReference>
<dbReference type="GO" id="GO:0005665">
    <property type="term" value="C:RNA polymerase II, core complex"/>
    <property type="evidence" value="ECO:0007669"/>
    <property type="project" value="TreeGrafter"/>
</dbReference>
<evidence type="ECO:0000256" key="1">
    <source>
        <dbReference type="ARBA" id="ARBA00022478"/>
    </source>
</evidence>
<dbReference type="Gene3D" id="2.170.120.12">
    <property type="entry name" value="DNA-directed RNA polymerase, insert domain"/>
    <property type="match status" value="1"/>
</dbReference>
<evidence type="ECO:0000313" key="5">
    <source>
        <dbReference type="Proteomes" id="UP000095280"/>
    </source>
</evidence>
<dbReference type="SUPFAM" id="SSF56553">
    <property type="entry name" value="Insert subdomain of RNA polymerase alpha subunit"/>
    <property type="match status" value="1"/>
</dbReference>
<dbReference type="SUPFAM" id="SSF81383">
    <property type="entry name" value="F-box domain"/>
    <property type="match status" value="1"/>
</dbReference>
<dbReference type="SUPFAM" id="SSF52047">
    <property type="entry name" value="RNI-like"/>
    <property type="match status" value="1"/>
</dbReference>
<feature type="domain" description="F-box" evidence="4">
    <location>
        <begin position="306"/>
        <end position="352"/>
    </location>
</feature>
<dbReference type="InterPro" id="IPR036643">
    <property type="entry name" value="RNApol_insert_sf"/>
</dbReference>
<keyword evidence="2" id="KW-0804">Transcription</keyword>
<dbReference type="Gene3D" id="3.80.10.10">
    <property type="entry name" value="Ribonuclease Inhibitor"/>
    <property type="match status" value="1"/>
</dbReference>
<feature type="compositionally biased region" description="Polar residues" evidence="3">
    <location>
        <begin position="289"/>
        <end position="305"/>
    </location>
</feature>
<keyword evidence="5" id="KW-1185">Reference proteome</keyword>
<proteinExistence type="predicted"/>
<dbReference type="AlphaFoldDB" id="A0A1I8F616"/>
<evidence type="ECO:0000313" key="6">
    <source>
        <dbReference type="WBParaSite" id="maker-unitig_21914-snap-gene-0.2-mRNA-1"/>
    </source>
</evidence>
<dbReference type="SMART" id="SM00256">
    <property type="entry name" value="FBOX"/>
    <property type="match status" value="1"/>
</dbReference>
<dbReference type="WBParaSite" id="maker-unitig_21914-snap-gene-0.2-mRNA-1">
    <property type="protein sequence ID" value="maker-unitig_21914-snap-gene-0.2-mRNA-1"/>
    <property type="gene ID" value="maker-unitig_21914-snap-gene-0.2"/>
</dbReference>
<dbReference type="InterPro" id="IPR001810">
    <property type="entry name" value="F-box_dom"/>
</dbReference>
<reference evidence="6" key="1">
    <citation type="submission" date="2016-11" db="UniProtKB">
        <authorList>
            <consortium name="WormBaseParasite"/>
        </authorList>
    </citation>
    <scope>IDENTIFICATION</scope>
</reference>